<dbReference type="EMBL" id="LSYV01000012">
    <property type="protein sequence ID" value="KXZ51780.1"/>
    <property type="molecule type" value="Genomic_DNA"/>
</dbReference>
<protein>
    <submittedName>
        <fullName evidence="1">Uncharacterized protein</fullName>
    </submittedName>
</protein>
<dbReference type="OrthoDB" id="540287at2759"/>
<comment type="caution">
    <text evidence="1">The sequence shown here is derived from an EMBL/GenBank/DDBJ whole genome shotgun (WGS) entry which is preliminary data.</text>
</comment>
<proteinExistence type="predicted"/>
<dbReference type="Proteomes" id="UP000075714">
    <property type="component" value="Unassembled WGS sequence"/>
</dbReference>
<organism evidence="1 2">
    <name type="scientific">Gonium pectorale</name>
    <name type="common">Green alga</name>
    <dbReference type="NCBI Taxonomy" id="33097"/>
    <lineage>
        <taxon>Eukaryota</taxon>
        <taxon>Viridiplantae</taxon>
        <taxon>Chlorophyta</taxon>
        <taxon>core chlorophytes</taxon>
        <taxon>Chlorophyceae</taxon>
        <taxon>CS clade</taxon>
        <taxon>Chlamydomonadales</taxon>
        <taxon>Volvocaceae</taxon>
        <taxon>Gonium</taxon>
    </lineage>
</organism>
<reference evidence="2" key="1">
    <citation type="journal article" date="2016" name="Nat. Commun.">
        <title>The Gonium pectorale genome demonstrates co-option of cell cycle regulation during the evolution of multicellularity.</title>
        <authorList>
            <person name="Hanschen E.R."/>
            <person name="Marriage T.N."/>
            <person name="Ferris P.J."/>
            <person name="Hamaji T."/>
            <person name="Toyoda A."/>
            <person name="Fujiyama A."/>
            <person name="Neme R."/>
            <person name="Noguchi H."/>
            <person name="Minakuchi Y."/>
            <person name="Suzuki M."/>
            <person name="Kawai-Toyooka H."/>
            <person name="Smith D.R."/>
            <person name="Sparks H."/>
            <person name="Anderson J."/>
            <person name="Bakaric R."/>
            <person name="Luria V."/>
            <person name="Karger A."/>
            <person name="Kirschner M.W."/>
            <person name="Durand P.M."/>
            <person name="Michod R.E."/>
            <person name="Nozaki H."/>
            <person name="Olson B.J."/>
        </authorList>
    </citation>
    <scope>NUCLEOTIDE SEQUENCE [LARGE SCALE GENOMIC DNA]</scope>
    <source>
        <strain evidence="2">NIES-2863</strain>
    </source>
</reference>
<evidence type="ECO:0000313" key="1">
    <source>
        <dbReference type="EMBL" id="KXZ51780.1"/>
    </source>
</evidence>
<evidence type="ECO:0000313" key="2">
    <source>
        <dbReference type="Proteomes" id="UP000075714"/>
    </source>
</evidence>
<gene>
    <name evidence="1" type="ORF">GPECTOR_11g223</name>
</gene>
<keyword evidence="2" id="KW-1185">Reference proteome</keyword>
<accession>A0A150GR13</accession>
<dbReference type="AlphaFoldDB" id="A0A150GR13"/>
<name>A0A150GR13_GONPE</name>
<sequence>MAALTGTLGGLERSLCALRGAVTAHGVNPGRMGPEWAQLQAHARQLLGDLSSATSRIRNMNEVLYTLQGR</sequence>